<dbReference type="OrthoDB" id="7163760at2"/>
<dbReference type="AlphaFoldDB" id="A0A1I3LWT1"/>
<evidence type="ECO:0000256" key="1">
    <source>
        <dbReference type="ARBA" id="ARBA00022679"/>
    </source>
</evidence>
<evidence type="ECO:0000313" key="4">
    <source>
        <dbReference type="EMBL" id="SFI89231.1"/>
    </source>
</evidence>
<protein>
    <submittedName>
        <fullName evidence="4">Ribosomal protein S18 acetylase RimI</fullName>
    </submittedName>
</protein>
<name>A0A1I3LWT1_9BACL</name>
<keyword evidence="5" id="KW-1185">Reference proteome</keyword>
<dbReference type="RefSeq" id="WP_093228209.1">
    <property type="nucleotide sequence ID" value="NZ_FORR01000002.1"/>
</dbReference>
<dbReference type="InterPro" id="IPR016181">
    <property type="entry name" value="Acyl_CoA_acyltransferase"/>
</dbReference>
<keyword evidence="2" id="KW-0012">Acyltransferase</keyword>
<feature type="domain" description="N-acetyltransferase" evidence="3">
    <location>
        <begin position="5"/>
        <end position="142"/>
    </location>
</feature>
<dbReference type="Pfam" id="PF00583">
    <property type="entry name" value="Acetyltransf_1"/>
    <property type="match status" value="2"/>
</dbReference>
<dbReference type="CDD" id="cd04301">
    <property type="entry name" value="NAT_SF"/>
    <property type="match status" value="2"/>
</dbReference>
<keyword evidence="4" id="KW-0687">Ribonucleoprotein</keyword>
<gene>
    <name evidence="4" type="ORF">SAMN05421852_102354</name>
</gene>
<dbReference type="Proteomes" id="UP000199545">
    <property type="component" value="Unassembled WGS sequence"/>
</dbReference>
<evidence type="ECO:0000256" key="2">
    <source>
        <dbReference type="ARBA" id="ARBA00023315"/>
    </source>
</evidence>
<dbReference type="PANTHER" id="PTHR43420">
    <property type="entry name" value="ACETYLTRANSFERASE"/>
    <property type="match status" value="1"/>
</dbReference>
<keyword evidence="4" id="KW-0689">Ribosomal protein</keyword>
<dbReference type="EMBL" id="FORR01000002">
    <property type="protein sequence ID" value="SFI89231.1"/>
    <property type="molecule type" value="Genomic_DNA"/>
</dbReference>
<evidence type="ECO:0000259" key="3">
    <source>
        <dbReference type="PROSITE" id="PS51186"/>
    </source>
</evidence>
<dbReference type="GO" id="GO:0005840">
    <property type="term" value="C:ribosome"/>
    <property type="evidence" value="ECO:0007669"/>
    <property type="project" value="UniProtKB-KW"/>
</dbReference>
<dbReference type="SUPFAM" id="SSF55729">
    <property type="entry name" value="Acyl-CoA N-acyltransferases (Nat)"/>
    <property type="match status" value="2"/>
</dbReference>
<dbReference type="InterPro" id="IPR050680">
    <property type="entry name" value="YpeA/RimI_acetyltransf"/>
</dbReference>
<dbReference type="GO" id="GO:0016747">
    <property type="term" value="F:acyltransferase activity, transferring groups other than amino-acyl groups"/>
    <property type="evidence" value="ECO:0007669"/>
    <property type="project" value="InterPro"/>
</dbReference>
<keyword evidence="1" id="KW-0808">Transferase</keyword>
<sequence length="294" mass="34544">MLQLTKSKRLTEQKLQKIQELHKICNDYEKINIAINYYMLKNRPDIEINDFLYYEDGKLIGYVGLFVYTGEEAEVSALVHPHYRRKSIFKDLLYHVKQELQRRKIERIIFIADARSTSAMQTLQRLGATYRHSTYRMQLDSTQILQSSHSTVISRAHPSDLDEWIHLESKCFNETEEESRYHMQMFWNRTDHFHFKYVQNGKMIGKMSVGTDEKSAHIYGLCVDPDHQGKGIAKALVLHILSQLKDQYEIFTLEVETNNAPAVGLYQKCGFQILAKDDYYEFHFSSRGCPKRSL</sequence>
<dbReference type="Gene3D" id="3.40.630.30">
    <property type="match status" value="2"/>
</dbReference>
<proteinExistence type="predicted"/>
<dbReference type="PROSITE" id="PS51186">
    <property type="entry name" value="GNAT"/>
    <property type="match status" value="2"/>
</dbReference>
<feature type="domain" description="N-acetyltransferase" evidence="3">
    <location>
        <begin position="151"/>
        <end position="294"/>
    </location>
</feature>
<reference evidence="4 5" key="1">
    <citation type="submission" date="2016-10" db="EMBL/GenBank/DDBJ databases">
        <authorList>
            <person name="de Groot N.N."/>
        </authorList>
    </citation>
    <scope>NUCLEOTIDE SEQUENCE [LARGE SCALE GENOMIC DNA]</scope>
    <source>
        <strain evidence="4 5">DSM 44778</strain>
    </source>
</reference>
<accession>A0A1I3LWT1</accession>
<organism evidence="4 5">
    <name type="scientific">Thermoflavimicrobium dichotomicum</name>
    <dbReference type="NCBI Taxonomy" id="46223"/>
    <lineage>
        <taxon>Bacteria</taxon>
        <taxon>Bacillati</taxon>
        <taxon>Bacillota</taxon>
        <taxon>Bacilli</taxon>
        <taxon>Bacillales</taxon>
        <taxon>Thermoactinomycetaceae</taxon>
        <taxon>Thermoflavimicrobium</taxon>
    </lineage>
</organism>
<dbReference type="PANTHER" id="PTHR43420:SF44">
    <property type="entry name" value="ACETYLTRANSFERASE YPEA"/>
    <property type="match status" value="1"/>
</dbReference>
<evidence type="ECO:0000313" key="5">
    <source>
        <dbReference type="Proteomes" id="UP000199545"/>
    </source>
</evidence>
<dbReference type="InterPro" id="IPR000182">
    <property type="entry name" value="GNAT_dom"/>
</dbReference>